<name>A0A803WDN0_FICAL</name>
<protein>
    <submittedName>
        <fullName evidence="1">Uncharacterized protein</fullName>
    </submittedName>
</protein>
<dbReference type="Pfam" id="PF15191">
    <property type="entry name" value="Synaptonemal_3"/>
    <property type="match status" value="1"/>
</dbReference>
<dbReference type="InterPro" id="IPR028145">
    <property type="entry name" value="Synaptonemal_3"/>
</dbReference>
<evidence type="ECO:0000313" key="1">
    <source>
        <dbReference type="Ensembl" id="ENSFALP00000033086.1"/>
    </source>
</evidence>
<reference evidence="1" key="3">
    <citation type="submission" date="2025-09" db="UniProtKB">
        <authorList>
            <consortium name="Ensembl"/>
        </authorList>
    </citation>
    <scope>IDENTIFICATION</scope>
</reference>
<accession>A0A803WDN0</accession>
<dbReference type="AlphaFoldDB" id="A0A803WDN0"/>
<reference evidence="1" key="2">
    <citation type="submission" date="2025-08" db="UniProtKB">
        <authorList>
            <consortium name="Ensembl"/>
        </authorList>
    </citation>
    <scope>IDENTIFICATION</scope>
</reference>
<proteinExistence type="predicted"/>
<dbReference type="GO" id="GO:0007131">
    <property type="term" value="P:reciprocal meiotic recombination"/>
    <property type="evidence" value="ECO:0007669"/>
    <property type="project" value="InterPro"/>
</dbReference>
<dbReference type="GO" id="GO:0007283">
    <property type="term" value="P:spermatogenesis"/>
    <property type="evidence" value="ECO:0007669"/>
    <property type="project" value="InterPro"/>
</dbReference>
<dbReference type="Proteomes" id="UP000016665">
    <property type="component" value="Chromosome 1A"/>
</dbReference>
<dbReference type="Ensembl" id="ENSFALT00000035077.1">
    <property type="protein sequence ID" value="ENSFALP00000033086.1"/>
    <property type="gene ID" value="ENSFALG00000025259.1"/>
</dbReference>
<keyword evidence="2" id="KW-1185">Reference proteome</keyword>
<sequence length="84" mass="9734">RKSGHPCFVNYVSVLPLLFPGQKILIPVVFAVHVACMTYDCVNTQTNPDLSNAMQRLEHAFLMCREQIKKGKRLQCVWWHCCRN</sequence>
<dbReference type="GO" id="GO:0007130">
    <property type="term" value="P:synaptonemal complex assembly"/>
    <property type="evidence" value="ECO:0007669"/>
    <property type="project" value="InterPro"/>
</dbReference>
<reference evidence="1 2" key="1">
    <citation type="journal article" date="2012" name="Nature">
        <title>The genomic landscape of species divergence in Ficedula flycatchers.</title>
        <authorList>
            <person name="Ellegren H."/>
            <person name="Smeds L."/>
            <person name="Burri R."/>
            <person name="Olason P.I."/>
            <person name="Backstrom N."/>
            <person name="Kawakami T."/>
            <person name="Kunstner A."/>
            <person name="Makinen H."/>
            <person name="Nadachowska-Brzyska K."/>
            <person name="Qvarnstrom A."/>
            <person name="Uebbing S."/>
            <person name="Wolf J.B."/>
        </authorList>
    </citation>
    <scope>NUCLEOTIDE SEQUENCE [LARGE SCALE GENOMIC DNA]</scope>
</reference>
<dbReference type="PANTHER" id="PTHR36686:SF1">
    <property type="entry name" value="SYNAPTONEMAL COMPLEX CENTRAL ELEMENT PROTEIN 3"/>
    <property type="match status" value="1"/>
</dbReference>
<organism evidence="1 2">
    <name type="scientific">Ficedula albicollis</name>
    <name type="common">Collared flycatcher</name>
    <name type="synonym">Muscicapa albicollis</name>
    <dbReference type="NCBI Taxonomy" id="59894"/>
    <lineage>
        <taxon>Eukaryota</taxon>
        <taxon>Metazoa</taxon>
        <taxon>Chordata</taxon>
        <taxon>Craniata</taxon>
        <taxon>Vertebrata</taxon>
        <taxon>Euteleostomi</taxon>
        <taxon>Archelosauria</taxon>
        <taxon>Archosauria</taxon>
        <taxon>Dinosauria</taxon>
        <taxon>Saurischia</taxon>
        <taxon>Theropoda</taxon>
        <taxon>Coelurosauria</taxon>
        <taxon>Aves</taxon>
        <taxon>Neognathae</taxon>
        <taxon>Neoaves</taxon>
        <taxon>Telluraves</taxon>
        <taxon>Australaves</taxon>
        <taxon>Passeriformes</taxon>
        <taxon>Muscicapidae</taxon>
        <taxon>Ficedula</taxon>
    </lineage>
</organism>
<dbReference type="PANTHER" id="PTHR36686">
    <property type="entry name" value="SYNAPTONEMAL COMPLEX CENTRAL ELEMENT PROTEIN 3"/>
    <property type="match status" value="1"/>
</dbReference>
<evidence type="ECO:0000313" key="2">
    <source>
        <dbReference type="Proteomes" id="UP000016665"/>
    </source>
</evidence>